<evidence type="ECO:0000313" key="2">
    <source>
        <dbReference type="Proteomes" id="UP000077667"/>
    </source>
</evidence>
<dbReference type="EMBL" id="CP015772">
    <property type="protein sequence ID" value="ANH81778.1"/>
    <property type="molecule type" value="Genomic_DNA"/>
</dbReference>
<dbReference type="InterPro" id="IPR036249">
    <property type="entry name" value="Thioredoxin-like_sf"/>
</dbReference>
<organism evidence="1 2">
    <name type="scientific">Niabella ginsenosidivorans</name>
    <dbReference type="NCBI Taxonomy" id="1176587"/>
    <lineage>
        <taxon>Bacteria</taxon>
        <taxon>Pseudomonadati</taxon>
        <taxon>Bacteroidota</taxon>
        <taxon>Chitinophagia</taxon>
        <taxon>Chitinophagales</taxon>
        <taxon>Chitinophagaceae</taxon>
        <taxon>Niabella</taxon>
    </lineage>
</organism>
<gene>
    <name evidence="1" type="ORF">A8C56_12995</name>
</gene>
<dbReference type="AlphaFoldDB" id="A0A1A9I292"/>
<sequence length="301" mass="34831">MSKTKTQNVFFCSAASRYFKEDIHGSAANYNGFILLEHSDPFPEKISQAHFDQQFIAALEELAKRKRAKLLLIRNKKTNFRIVKLIYVDCLQQRYFTLYSVPEDLAAIRLEYYIDNPESIWETTPFFVVCTNGKKDKCCSKFGFPVFKFIENHDRQMPVFESTHVGGDRFAANAVCMPFGLYYGRVMVEDVDPILAATDQGAIYYSNYRGLSIRSFLHQSVECFLREHLDHFAIRFPLVVGEQEEEGDLIKLIAAVEGRRFQVIVRKKTIAYPYYLTCKSTKPGNITKYLLEELKELPETV</sequence>
<accession>A0A1A9I292</accession>
<dbReference type="OrthoDB" id="3399139at2"/>
<dbReference type="Pfam" id="PF06999">
    <property type="entry name" value="Suc_Fer-like"/>
    <property type="match status" value="1"/>
</dbReference>
<dbReference type="STRING" id="1176587.A8C56_12995"/>
<keyword evidence="2" id="KW-1185">Reference proteome</keyword>
<dbReference type="SUPFAM" id="SSF52833">
    <property type="entry name" value="Thioredoxin-like"/>
    <property type="match status" value="1"/>
</dbReference>
<name>A0A1A9I292_9BACT</name>
<reference evidence="1 2" key="1">
    <citation type="submission" date="2016-05" db="EMBL/GenBank/DDBJ databases">
        <title>Niabella ginsenosidivorans BS26 whole genome sequencing.</title>
        <authorList>
            <person name="Im W.T."/>
            <person name="Siddiqi M.Z."/>
        </authorList>
    </citation>
    <scope>NUCLEOTIDE SEQUENCE [LARGE SCALE GENOMIC DNA]</scope>
    <source>
        <strain evidence="1 2">BS26</strain>
    </source>
</reference>
<dbReference type="InterPro" id="IPR009737">
    <property type="entry name" value="Aim32/Apd1-like"/>
</dbReference>
<dbReference type="KEGG" id="nia:A8C56_12995"/>
<dbReference type="RefSeq" id="WP_067756736.1">
    <property type="nucleotide sequence ID" value="NZ_CP015772.1"/>
</dbReference>
<proteinExistence type="predicted"/>
<protein>
    <submittedName>
        <fullName evidence="1">Sucrase ferredoxin</fullName>
    </submittedName>
</protein>
<evidence type="ECO:0000313" key="1">
    <source>
        <dbReference type="EMBL" id="ANH81778.1"/>
    </source>
</evidence>
<dbReference type="Proteomes" id="UP000077667">
    <property type="component" value="Chromosome"/>
</dbReference>